<evidence type="ECO:0000256" key="1">
    <source>
        <dbReference type="SAM" id="MobiDB-lite"/>
    </source>
</evidence>
<comment type="caution">
    <text evidence="3">The sequence shown here is derived from an EMBL/GenBank/DDBJ whole genome shotgun (WGS) entry which is preliminary data.</text>
</comment>
<feature type="compositionally biased region" description="Polar residues" evidence="1">
    <location>
        <begin position="155"/>
        <end position="183"/>
    </location>
</feature>
<dbReference type="OrthoDB" id="6620482at2759"/>
<reference evidence="3" key="1">
    <citation type="submission" date="2022-03" db="EMBL/GenBank/DDBJ databases">
        <authorList>
            <person name="Lindestad O."/>
        </authorList>
    </citation>
    <scope>NUCLEOTIDE SEQUENCE</scope>
</reference>
<feature type="compositionally biased region" description="Basic residues" evidence="1">
    <location>
        <begin position="117"/>
        <end position="126"/>
    </location>
</feature>
<feature type="region of interest" description="Disordered" evidence="1">
    <location>
        <begin position="40"/>
        <end position="196"/>
    </location>
</feature>
<dbReference type="Proteomes" id="UP000838756">
    <property type="component" value="Unassembled WGS sequence"/>
</dbReference>
<feature type="chain" id="PRO_5035717823" evidence="2">
    <location>
        <begin position="25"/>
        <end position="392"/>
    </location>
</feature>
<dbReference type="EMBL" id="CAKXAJ010025032">
    <property type="protein sequence ID" value="CAH2234178.1"/>
    <property type="molecule type" value="Genomic_DNA"/>
</dbReference>
<feature type="compositionally biased region" description="Basic and acidic residues" evidence="1">
    <location>
        <begin position="103"/>
        <end position="116"/>
    </location>
</feature>
<dbReference type="AlphaFoldDB" id="A0A8S4RC09"/>
<name>A0A8S4RC09_9NEOP</name>
<dbReference type="Pfam" id="PF16009">
    <property type="entry name" value="DUF4779"/>
    <property type="match status" value="1"/>
</dbReference>
<keyword evidence="4" id="KW-1185">Reference proteome</keyword>
<accession>A0A8S4RC09</accession>
<proteinExistence type="predicted"/>
<organism evidence="3 4">
    <name type="scientific">Pararge aegeria aegeria</name>
    <dbReference type="NCBI Taxonomy" id="348720"/>
    <lineage>
        <taxon>Eukaryota</taxon>
        <taxon>Metazoa</taxon>
        <taxon>Ecdysozoa</taxon>
        <taxon>Arthropoda</taxon>
        <taxon>Hexapoda</taxon>
        <taxon>Insecta</taxon>
        <taxon>Pterygota</taxon>
        <taxon>Neoptera</taxon>
        <taxon>Endopterygota</taxon>
        <taxon>Lepidoptera</taxon>
        <taxon>Glossata</taxon>
        <taxon>Ditrysia</taxon>
        <taxon>Papilionoidea</taxon>
        <taxon>Nymphalidae</taxon>
        <taxon>Satyrinae</taxon>
        <taxon>Satyrini</taxon>
        <taxon>Parargina</taxon>
        <taxon>Pararge</taxon>
    </lineage>
</organism>
<sequence length="392" mass="45997">MTSQFRRYLNFSLCFFLLTSKVCASGLKEALEEHLKDIAHNEESESIKLEKEKGEKDHHVDTETKDTHSNKYSKENDESKFLKKDQESKVSSEKDAYGGYNTKQDKAEDRHTDGFKRGHKKGHHKQGYQNSYHKDESSNKSTFFDDVNDEGDQAGYTNKVNSHDNQGGRSYEGSHNNGQQYLQNNYRGGANNRYGDVGDKHITHRDYGRNSYLDNSENYNKHRNGHGAYNRGKIHDRQDHRYPQVYHDPGWDWNRRDWDRSEWERNPDWGRDYHSPGYYDNHGIRHDGGYGHGLQSGHGYRYGESRADPVAEIPKEVPIVARRKQTITIYEDPRYSGKENGQLRREEGDYIELDYQPSSRRYSSYDNTYYNVPARSAESSKINRLVYNYRRQ</sequence>
<evidence type="ECO:0000313" key="4">
    <source>
        <dbReference type="Proteomes" id="UP000838756"/>
    </source>
</evidence>
<gene>
    <name evidence="3" type="primary">jg9057</name>
    <name evidence="3" type="ORF">PAEG_LOCUS12048</name>
</gene>
<protein>
    <submittedName>
        <fullName evidence="3">Jg9057 protein</fullName>
    </submittedName>
</protein>
<dbReference type="InterPro" id="IPR031959">
    <property type="entry name" value="DUF4779"/>
</dbReference>
<evidence type="ECO:0000313" key="3">
    <source>
        <dbReference type="EMBL" id="CAH2234178.1"/>
    </source>
</evidence>
<feature type="compositionally biased region" description="Basic and acidic residues" evidence="1">
    <location>
        <begin position="40"/>
        <end position="96"/>
    </location>
</feature>
<feature type="signal peptide" evidence="2">
    <location>
        <begin position="1"/>
        <end position="24"/>
    </location>
</feature>
<keyword evidence="2" id="KW-0732">Signal</keyword>
<evidence type="ECO:0000256" key="2">
    <source>
        <dbReference type="SAM" id="SignalP"/>
    </source>
</evidence>
<feature type="compositionally biased region" description="Low complexity" evidence="1">
    <location>
        <begin position="184"/>
        <end position="195"/>
    </location>
</feature>